<dbReference type="InterPro" id="IPR015590">
    <property type="entry name" value="Aldehyde_DH_dom"/>
</dbReference>
<dbReference type="EMBL" id="JBHUEO010000032">
    <property type="protein sequence ID" value="MFD1707434.1"/>
    <property type="molecule type" value="Genomic_DNA"/>
</dbReference>
<sequence length="489" mass="52887">MAVNLQVQNSLIDIENLGLYVNGEWLTTLKSGTFKIKNPSTKELIAEVPKGGREEAKAAIKAAEAAFPGWKSLTAAERADYMLKLRDLMLEHQEELATIMSMEMGKAYNESKAEVNFSASFLTWYSEEGKRIYGETVPASAPNKRLMVIKQPVGVVAAITPWNFPLGMLARKLAPALAAGCPSVIKPASQATLSALALAKLAEMAGYPKGVINIVAGSTREISDELFDHPAVKKISFTGSTEVGKELVKKSARRLKKLSLELGGHAPFIVFEDADLEKAASGAVASKFRNSGQTCICANRIYVHRNVKKKFSELFVEKVKELKVGNSLDSSVEIGPLVNEGGLNKVKEHVDDAVQKGAEVLCGGNTSDEGNGYFYEPTVMDNITDDMKIMSEETFGPVAPIAVFDDDEEVIKKANDTEYGLAAYLYTSNLERAVLVSESLNFGVVGLNDAIPSVAQAPFGGMNESGYGREGGHQGIRDYLEEKFISLGI</sequence>
<accession>A0ABW4KIA3</accession>
<dbReference type="InterPro" id="IPR016161">
    <property type="entry name" value="Ald_DH/histidinol_DH"/>
</dbReference>
<comment type="caution">
    <text evidence="3">The sequence shown here is derived from an EMBL/GenBank/DDBJ whole genome shotgun (WGS) entry which is preliminary data.</text>
</comment>
<dbReference type="GO" id="GO:0016491">
    <property type="term" value="F:oxidoreductase activity"/>
    <property type="evidence" value="ECO:0007669"/>
    <property type="project" value="UniProtKB-KW"/>
</dbReference>
<dbReference type="InterPro" id="IPR016160">
    <property type="entry name" value="Ald_DH_CS_CYS"/>
</dbReference>
<protein>
    <submittedName>
        <fullName evidence="3">NAD-dependent succinate-semialdehyde dehydrogenase</fullName>
        <ecNumber evidence="3">1.2.1.-</ecNumber>
    </submittedName>
</protein>
<dbReference type="PANTHER" id="PTHR43353:SF5">
    <property type="entry name" value="SUCCINATE-SEMIALDEHYDE DEHYDROGENASE, MITOCHONDRIAL"/>
    <property type="match status" value="1"/>
</dbReference>
<proteinExistence type="predicted"/>
<dbReference type="Gene3D" id="3.40.309.10">
    <property type="entry name" value="Aldehyde Dehydrogenase, Chain A, domain 2"/>
    <property type="match status" value="1"/>
</dbReference>
<dbReference type="InterPro" id="IPR016162">
    <property type="entry name" value="Ald_DH_N"/>
</dbReference>
<keyword evidence="1 3" id="KW-0560">Oxidoreductase</keyword>
<feature type="domain" description="Aldehyde dehydrogenase" evidence="2">
    <location>
        <begin position="31"/>
        <end position="484"/>
    </location>
</feature>
<evidence type="ECO:0000313" key="4">
    <source>
        <dbReference type="Proteomes" id="UP001597301"/>
    </source>
</evidence>
<dbReference type="SUPFAM" id="SSF53720">
    <property type="entry name" value="ALDH-like"/>
    <property type="match status" value="1"/>
</dbReference>
<dbReference type="PANTHER" id="PTHR43353">
    <property type="entry name" value="SUCCINATE-SEMIALDEHYDE DEHYDROGENASE, MITOCHONDRIAL"/>
    <property type="match status" value="1"/>
</dbReference>
<dbReference type="RefSeq" id="WP_380774156.1">
    <property type="nucleotide sequence ID" value="NZ_JBHUEO010000032.1"/>
</dbReference>
<evidence type="ECO:0000313" key="3">
    <source>
        <dbReference type="EMBL" id="MFD1707434.1"/>
    </source>
</evidence>
<dbReference type="InterPro" id="IPR050740">
    <property type="entry name" value="Aldehyde_DH_Superfamily"/>
</dbReference>
<reference evidence="4" key="1">
    <citation type="journal article" date="2019" name="Int. J. Syst. Evol. Microbiol.">
        <title>The Global Catalogue of Microorganisms (GCM) 10K type strain sequencing project: providing services to taxonomists for standard genome sequencing and annotation.</title>
        <authorList>
            <consortium name="The Broad Institute Genomics Platform"/>
            <consortium name="The Broad Institute Genome Sequencing Center for Infectious Disease"/>
            <person name="Wu L."/>
            <person name="Ma J."/>
        </authorList>
    </citation>
    <scope>NUCLEOTIDE SEQUENCE [LARGE SCALE GENOMIC DNA]</scope>
    <source>
        <strain evidence="4">CGMCC 1.12295</strain>
    </source>
</reference>
<dbReference type="PROSITE" id="PS00070">
    <property type="entry name" value="ALDEHYDE_DEHYDR_CYS"/>
    <property type="match status" value="1"/>
</dbReference>
<keyword evidence="4" id="KW-1185">Reference proteome</keyword>
<evidence type="ECO:0000256" key="1">
    <source>
        <dbReference type="ARBA" id="ARBA00023002"/>
    </source>
</evidence>
<dbReference type="Proteomes" id="UP001597301">
    <property type="component" value="Unassembled WGS sequence"/>
</dbReference>
<dbReference type="CDD" id="cd07103">
    <property type="entry name" value="ALDH_F5_SSADH_GabD"/>
    <property type="match status" value="1"/>
</dbReference>
<gene>
    <name evidence="3" type="ORF">ACFSCZ_11920</name>
</gene>
<organism evidence="3 4">
    <name type="scientific">Siminovitchia sediminis</name>
    <dbReference type="NCBI Taxonomy" id="1274353"/>
    <lineage>
        <taxon>Bacteria</taxon>
        <taxon>Bacillati</taxon>
        <taxon>Bacillota</taxon>
        <taxon>Bacilli</taxon>
        <taxon>Bacillales</taxon>
        <taxon>Bacillaceae</taxon>
        <taxon>Siminovitchia</taxon>
    </lineage>
</organism>
<dbReference type="Pfam" id="PF00171">
    <property type="entry name" value="Aldedh"/>
    <property type="match status" value="1"/>
</dbReference>
<name>A0ABW4KIA3_9BACI</name>
<evidence type="ECO:0000259" key="2">
    <source>
        <dbReference type="Pfam" id="PF00171"/>
    </source>
</evidence>
<dbReference type="Gene3D" id="3.40.605.10">
    <property type="entry name" value="Aldehyde Dehydrogenase, Chain A, domain 1"/>
    <property type="match status" value="1"/>
</dbReference>
<dbReference type="InterPro" id="IPR016163">
    <property type="entry name" value="Ald_DH_C"/>
</dbReference>
<dbReference type="EC" id="1.2.1.-" evidence="3"/>